<evidence type="ECO:0000313" key="2">
    <source>
        <dbReference type="Proteomes" id="UP001153148"/>
    </source>
</evidence>
<sequence>MFSSSDDHVITAVGESCAIHTDCVYVAECAANRTCICRDTYVPNPSNNTTCLAGVNNSCDYDEDCIDNAFCLKQSHCECMDGRTPTKDRIYYNTDYASAAQPASISVSKMKISVAGDIHAFLVRKNVMGELADQDISTSTNMTTTEPLKSLVKEQLQKFKNALENLRAHTSTQYHIFAAEKVELEHDHDADTAACFSSAITQSDFLVALELDVHCFSYTLQLSKYLQSPNWDLSFALYQEYAVDK</sequence>
<organism evidence="1 2">
    <name type="scientific">Timema podura</name>
    <name type="common">Walking stick</name>
    <dbReference type="NCBI Taxonomy" id="61482"/>
    <lineage>
        <taxon>Eukaryota</taxon>
        <taxon>Metazoa</taxon>
        <taxon>Ecdysozoa</taxon>
        <taxon>Arthropoda</taxon>
        <taxon>Hexapoda</taxon>
        <taxon>Insecta</taxon>
        <taxon>Pterygota</taxon>
        <taxon>Neoptera</taxon>
        <taxon>Polyneoptera</taxon>
        <taxon>Phasmatodea</taxon>
        <taxon>Timematodea</taxon>
        <taxon>Timematoidea</taxon>
        <taxon>Timematidae</taxon>
        <taxon>Timema</taxon>
    </lineage>
</organism>
<gene>
    <name evidence="1" type="ORF">TPAB3V08_LOCUS6805</name>
</gene>
<reference evidence="1" key="1">
    <citation type="submission" date="2021-03" db="EMBL/GenBank/DDBJ databases">
        <authorList>
            <person name="Tran Van P."/>
        </authorList>
    </citation>
    <scope>NUCLEOTIDE SEQUENCE</scope>
</reference>
<dbReference type="EMBL" id="CAJPIN010010679">
    <property type="protein sequence ID" value="CAG2059846.1"/>
    <property type="molecule type" value="Genomic_DNA"/>
</dbReference>
<protein>
    <recommendedName>
        <fullName evidence="3">EB domain-containing protein</fullName>
    </recommendedName>
</protein>
<dbReference type="Proteomes" id="UP001153148">
    <property type="component" value="Unassembled WGS sequence"/>
</dbReference>
<evidence type="ECO:0000313" key="1">
    <source>
        <dbReference type="EMBL" id="CAG2059846.1"/>
    </source>
</evidence>
<proteinExistence type="predicted"/>
<name>A0ABN7P1K8_TIMPD</name>
<keyword evidence="2" id="KW-1185">Reference proteome</keyword>
<evidence type="ECO:0008006" key="3">
    <source>
        <dbReference type="Google" id="ProtNLM"/>
    </source>
</evidence>
<comment type="caution">
    <text evidence="1">The sequence shown here is derived from an EMBL/GenBank/DDBJ whole genome shotgun (WGS) entry which is preliminary data.</text>
</comment>
<accession>A0ABN7P1K8</accession>